<sequence>MGFSSRILPQRLSRKGVGYKCIRNGRLPLGRRYSLNCMETCRCRVMLGNITAAAYE</sequence>
<accession>A0AA96KSQ5</accession>
<reference evidence="1" key="1">
    <citation type="submission" date="2023-08" db="EMBL/GenBank/DDBJ databases">
        <authorList>
            <person name="Nazir A."/>
        </authorList>
    </citation>
    <scope>NUCLEOTIDE SEQUENCE</scope>
</reference>
<organism evidence="1">
    <name type="scientific">Staphylococcus phage vB_VibM_10AMN12</name>
    <dbReference type="NCBI Taxonomy" id="3076785"/>
    <lineage>
        <taxon>Viruses</taxon>
        <taxon>Duplodnaviria</taxon>
        <taxon>Heunggongvirae</taxon>
        <taxon>Uroviricota</taxon>
        <taxon>Caudoviricetes</taxon>
    </lineage>
</organism>
<name>A0AA96KSQ5_9CAUD</name>
<proteinExistence type="predicted"/>
<protein>
    <submittedName>
        <fullName evidence="1">Uncharacterized protein</fullName>
    </submittedName>
</protein>
<evidence type="ECO:0000313" key="1">
    <source>
        <dbReference type="EMBL" id="WNO47465.1"/>
    </source>
</evidence>
<dbReference type="EMBL" id="OR481006">
    <property type="protein sequence ID" value="WNO47465.1"/>
    <property type="molecule type" value="Genomic_DNA"/>
</dbReference>